<comment type="caution">
    <text evidence="8">Lacks conserved residue(s) required for the propagation of feature annotation.</text>
</comment>
<evidence type="ECO:0000256" key="1">
    <source>
        <dbReference type="ARBA" id="ARBA00005594"/>
    </source>
</evidence>
<evidence type="ECO:0000256" key="3">
    <source>
        <dbReference type="ARBA" id="ARBA00022741"/>
    </source>
</evidence>
<dbReference type="CDD" id="cd00806">
    <property type="entry name" value="TrpRS_core"/>
    <property type="match status" value="1"/>
</dbReference>
<dbReference type="PANTHER" id="PTHR43766">
    <property type="entry name" value="TRYPTOPHAN--TRNA LIGASE, MITOCHONDRIAL"/>
    <property type="match status" value="1"/>
</dbReference>
<dbReference type="AlphaFoldDB" id="A0A955L311"/>
<comment type="subcellular location">
    <subcellularLocation>
        <location evidence="8">Cytoplasm</location>
    </subcellularLocation>
</comment>
<dbReference type="GO" id="GO:0005829">
    <property type="term" value="C:cytosol"/>
    <property type="evidence" value="ECO:0007669"/>
    <property type="project" value="TreeGrafter"/>
</dbReference>
<dbReference type="EC" id="6.1.1.2" evidence="8"/>
<dbReference type="Gene3D" id="3.40.50.620">
    <property type="entry name" value="HUPs"/>
    <property type="match status" value="1"/>
</dbReference>
<evidence type="ECO:0000256" key="7">
    <source>
        <dbReference type="ARBA" id="ARBA00049929"/>
    </source>
</evidence>
<evidence type="ECO:0000256" key="5">
    <source>
        <dbReference type="ARBA" id="ARBA00022917"/>
    </source>
</evidence>
<sequence length="334" mass="37946">MKRTLSGIAPSGDGALHIGNYFGAVKQHIEAQEKNEETFFFIADYHAINVVNDKEQLENNIKQLVLNYIALGIDPSKTIFYRQSDIPAVCELQTILNNVTPLGLIKRAHAYKDKLQKNTNEDSINMGLFSYPILMAADILLYHATSVPVGKDQKQHLEMTRDIASFFNSTYGDYFNLPEPDIRENVAVVVGTDGERKMSKSLGNIISIFDSEDVIRKQIFSTFTDPDRLKPTDPGKVEGNTIFLYHDLLNDDKDEVKDLKIRYKEGKVGDVEVKEKLLIAHLNYFADARKRYNELKDNEAELVRILEEGKTKAQKIANQTMKEVRELVGLNVFK</sequence>
<dbReference type="InterPro" id="IPR024109">
    <property type="entry name" value="Trp-tRNA-ligase_bac-type"/>
</dbReference>
<dbReference type="PRINTS" id="PR01039">
    <property type="entry name" value="TRNASYNTHTRP"/>
</dbReference>
<evidence type="ECO:0000256" key="6">
    <source>
        <dbReference type="ARBA" id="ARBA00023146"/>
    </source>
</evidence>
<dbReference type="GO" id="GO:0004830">
    <property type="term" value="F:tryptophan-tRNA ligase activity"/>
    <property type="evidence" value="ECO:0007669"/>
    <property type="project" value="UniProtKB-UniRule"/>
</dbReference>
<accession>A0A955L311</accession>
<evidence type="ECO:0000313" key="11">
    <source>
        <dbReference type="Proteomes" id="UP000782843"/>
    </source>
</evidence>
<proteinExistence type="inferred from homology"/>
<evidence type="ECO:0000256" key="2">
    <source>
        <dbReference type="ARBA" id="ARBA00022598"/>
    </source>
</evidence>
<comment type="function">
    <text evidence="8">Catalyzes the attachment of tryptophan to tRNA(Trp).</text>
</comment>
<dbReference type="InterPro" id="IPR014729">
    <property type="entry name" value="Rossmann-like_a/b/a_fold"/>
</dbReference>
<dbReference type="Proteomes" id="UP000782843">
    <property type="component" value="Unassembled WGS sequence"/>
</dbReference>
<feature type="binding site" evidence="8">
    <location>
        <begin position="197"/>
        <end position="201"/>
    </location>
    <ligand>
        <name>ATP</name>
        <dbReference type="ChEBI" id="CHEBI:30616"/>
    </ligand>
</feature>
<keyword evidence="4 8" id="KW-0067">ATP-binding</keyword>
<organism evidence="10 11">
    <name type="scientific">Candidatus Dojkabacteria bacterium</name>
    <dbReference type="NCBI Taxonomy" id="2099670"/>
    <lineage>
        <taxon>Bacteria</taxon>
        <taxon>Candidatus Dojkabacteria</taxon>
    </lineage>
</organism>
<dbReference type="Pfam" id="PF00579">
    <property type="entry name" value="tRNA-synt_1b"/>
    <property type="match status" value="1"/>
</dbReference>
<evidence type="ECO:0000256" key="9">
    <source>
        <dbReference type="RuleBase" id="RU363036"/>
    </source>
</evidence>
<dbReference type="InterPro" id="IPR050203">
    <property type="entry name" value="Trp-tRNA_synthetase"/>
</dbReference>
<evidence type="ECO:0000313" key="10">
    <source>
        <dbReference type="EMBL" id="MCA9381939.1"/>
    </source>
</evidence>
<name>A0A955L311_9BACT</name>
<dbReference type="EMBL" id="JAGQLG010000028">
    <property type="protein sequence ID" value="MCA9381939.1"/>
    <property type="molecule type" value="Genomic_DNA"/>
</dbReference>
<dbReference type="HAMAP" id="MF_00140_B">
    <property type="entry name" value="Trp_tRNA_synth_B"/>
    <property type="match status" value="1"/>
</dbReference>
<dbReference type="InterPro" id="IPR002305">
    <property type="entry name" value="aa-tRNA-synth_Ic"/>
</dbReference>
<reference evidence="10" key="1">
    <citation type="submission" date="2020-04" db="EMBL/GenBank/DDBJ databases">
        <authorList>
            <person name="Zhang T."/>
        </authorList>
    </citation>
    <scope>NUCLEOTIDE SEQUENCE</scope>
    <source>
        <strain evidence="10">HKST-UBA10</strain>
    </source>
</reference>
<keyword evidence="8" id="KW-0963">Cytoplasm</keyword>
<keyword evidence="2 8" id="KW-0436">Ligase</keyword>
<feature type="short sequence motif" description="'KMSKS' region" evidence="8">
    <location>
        <begin position="197"/>
        <end position="201"/>
    </location>
</feature>
<dbReference type="Gene3D" id="1.10.240.10">
    <property type="entry name" value="Tyrosyl-Transfer RNA Synthetase"/>
    <property type="match status" value="1"/>
</dbReference>
<feature type="binding site" evidence="8">
    <location>
        <begin position="150"/>
        <end position="152"/>
    </location>
    <ligand>
        <name>ATP</name>
        <dbReference type="ChEBI" id="CHEBI:30616"/>
    </ligand>
</feature>
<keyword evidence="5 8" id="KW-0648">Protein biosynthesis</keyword>
<feature type="binding site" evidence="8">
    <location>
        <begin position="19"/>
        <end position="20"/>
    </location>
    <ligand>
        <name>ATP</name>
        <dbReference type="ChEBI" id="CHEBI:30616"/>
    </ligand>
</feature>
<reference evidence="10" key="2">
    <citation type="journal article" date="2021" name="Microbiome">
        <title>Successional dynamics and alternative stable states in a saline activated sludge microbial community over 9 years.</title>
        <authorList>
            <person name="Wang Y."/>
            <person name="Ye J."/>
            <person name="Ju F."/>
            <person name="Liu L."/>
            <person name="Boyd J.A."/>
            <person name="Deng Y."/>
            <person name="Parks D.H."/>
            <person name="Jiang X."/>
            <person name="Yin X."/>
            <person name="Woodcroft B.J."/>
            <person name="Tyson G.W."/>
            <person name="Hugenholtz P."/>
            <person name="Polz M.F."/>
            <person name="Zhang T."/>
        </authorList>
    </citation>
    <scope>NUCLEOTIDE SEQUENCE</scope>
    <source>
        <strain evidence="10">HKST-UBA10</strain>
    </source>
</reference>
<keyword evidence="6 8" id="KW-0030">Aminoacyl-tRNA synthetase</keyword>
<dbReference type="GO" id="GO:0005524">
    <property type="term" value="F:ATP binding"/>
    <property type="evidence" value="ECO:0007669"/>
    <property type="project" value="UniProtKB-UniRule"/>
</dbReference>
<dbReference type="SUPFAM" id="SSF52374">
    <property type="entry name" value="Nucleotidylyl transferase"/>
    <property type="match status" value="1"/>
</dbReference>
<evidence type="ECO:0000256" key="8">
    <source>
        <dbReference type="HAMAP-Rule" id="MF_00140"/>
    </source>
</evidence>
<dbReference type="GO" id="GO:0006436">
    <property type="term" value="P:tryptophanyl-tRNA aminoacylation"/>
    <property type="evidence" value="ECO:0007669"/>
    <property type="project" value="UniProtKB-UniRule"/>
</dbReference>
<evidence type="ECO:0000256" key="4">
    <source>
        <dbReference type="ARBA" id="ARBA00022840"/>
    </source>
</evidence>
<gene>
    <name evidence="8 10" type="primary">trpS</name>
    <name evidence="10" type="ORF">KC660_00855</name>
</gene>
<comment type="subunit">
    <text evidence="8">Homodimer.</text>
</comment>
<comment type="caution">
    <text evidence="10">The sequence shown here is derived from an EMBL/GenBank/DDBJ whole genome shotgun (WGS) entry which is preliminary data.</text>
</comment>
<dbReference type="FunFam" id="1.10.240.10:FF:000005">
    <property type="entry name" value="Tryptophan--tRNA ligase"/>
    <property type="match status" value="1"/>
</dbReference>
<feature type="binding site" evidence="8">
    <location>
        <position position="138"/>
    </location>
    <ligand>
        <name>L-tryptophan</name>
        <dbReference type="ChEBI" id="CHEBI:57912"/>
    </ligand>
</feature>
<keyword evidence="3 8" id="KW-0547">Nucleotide-binding</keyword>
<comment type="similarity">
    <text evidence="1 8 9">Belongs to the class-I aminoacyl-tRNA synthetase family.</text>
</comment>
<dbReference type="PANTHER" id="PTHR43766:SF1">
    <property type="entry name" value="TRYPTOPHAN--TRNA LIGASE, MITOCHONDRIAL"/>
    <property type="match status" value="1"/>
</dbReference>
<dbReference type="NCBIfam" id="TIGR00233">
    <property type="entry name" value="trpS"/>
    <property type="match status" value="1"/>
</dbReference>
<dbReference type="InterPro" id="IPR002306">
    <property type="entry name" value="Trp-tRNA-ligase"/>
</dbReference>
<protein>
    <recommendedName>
        <fullName evidence="8">Tryptophan--tRNA ligase</fullName>
        <ecNumber evidence="8">6.1.1.2</ecNumber>
    </recommendedName>
    <alternativeName>
        <fullName evidence="8">Tryptophanyl-tRNA synthetase</fullName>
        <shortName evidence="8">TrpRS</shortName>
    </alternativeName>
</protein>
<comment type="catalytic activity">
    <reaction evidence="7 8">
        <text>tRNA(Trp) + L-tryptophan + ATP = L-tryptophyl-tRNA(Trp) + AMP + diphosphate + H(+)</text>
        <dbReference type="Rhea" id="RHEA:24080"/>
        <dbReference type="Rhea" id="RHEA-COMP:9671"/>
        <dbReference type="Rhea" id="RHEA-COMP:9705"/>
        <dbReference type="ChEBI" id="CHEBI:15378"/>
        <dbReference type="ChEBI" id="CHEBI:30616"/>
        <dbReference type="ChEBI" id="CHEBI:33019"/>
        <dbReference type="ChEBI" id="CHEBI:57912"/>
        <dbReference type="ChEBI" id="CHEBI:78442"/>
        <dbReference type="ChEBI" id="CHEBI:78535"/>
        <dbReference type="ChEBI" id="CHEBI:456215"/>
        <dbReference type="EC" id="6.1.1.2"/>
    </reaction>
</comment>
<feature type="binding site" evidence="8">
    <location>
        <position position="189"/>
    </location>
    <ligand>
        <name>ATP</name>
        <dbReference type="ChEBI" id="CHEBI:30616"/>
    </ligand>
</feature>